<feature type="domain" description="Carbohydrate kinase FGGY C-terminal" evidence="4">
    <location>
        <begin position="23"/>
        <end position="210"/>
    </location>
</feature>
<evidence type="ECO:0000256" key="3">
    <source>
        <dbReference type="ARBA" id="ARBA00022777"/>
    </source>
</evidence>
<accession>A0A1C7FDZ4</accession>
<protein>
    <submittedName>
        <fullName evidence="5">L-fuculokinase</fullName>
        <ecNumber evidence="5">2.7.1.51</ecNumber>
    </submittedName>
</protein>
<evidence type="ECO:0000313" key="5">
    <source>
        <dbReference type="EMBL" id="ANU38141.1"/>
    </source>
</evidence>
<dbReference type="AlphaFoldDB" id="A0A1C7FDZ4"/>
<dbReference type="EC" id="2.7.1.51" evidence="5"/>
<dbReference type="PROSITE" id="PS00445">
    <property type="entry name" value="FGGY_KINASES_2"/>
    <property type="match status" value="1"/>
</dbReference>
<evidence type="ECO:0000313" key="6">
    <source>
        <dbReference type="Proteomes" id="UP000092528"/>
    </source>
</evidence>
<keyword evidence="6" id="KW-1185">Reference proteome</keyword>
<keyword evidence="3 5" id="KW-0418">Kinase</keyword>
<dbReference type="PANTHER" id="PTHR43095">
    <property type="entry name" value="SUGAR KINASE"/>
    <property type="match status" value="1"/>
</dbReference>
<organism evidence="5 6">
    <name type="scientific">Vibrio scophthalmi</name>
    <dbReference type="NCBI Taxonomy" id="45658"/>
    <lineage>
        <taxon>Bacteria</taxon>
        <taxon>Pseudomonadati</taxon>
        <taxon>Pseudomonadota</taxon>
        <taxon>Gammaproteobacteria</taxon>
        <taxon>Vibrionales</taxon>
        <taxon>Vibrionaceae</taxon>
        <taxon>Vibrio</taxon>
    </lineage>
</organism>
<sequence>MRGSLSTQFALFGSGAKENQPFLSSGTWEILMARTPEPQLKSEYMAKGLTTELDSKRGVYNPAIQWLSSAVMEWVSTNFFNDIPQCEDKYSNMILEGSRSPVGSNGVLFNADFLLNQSNNGNGSISGLSINITRGDIYRAALEGLALQLHKSLSALSEVCNFEAESLIVVGGGSKNKLWNQIRADILGIPVFVLDQAESTVIGAAMYAFFGAGIYTTPSEAQDKMKPGYTIVNPGEYRDLYLKLNVK</sequence>
<dbReference type="GO" id="GO:0008737">
    <property type="term" value="F:L-fuculokinase activity"/>
    <property type="evidence" value="ECO:0007669"/>
    <property type="project" value="UniProtKB-EC"/>
</dbReference>
<name>A0A1C7FDZ4_9VIBR</name>
<dbReference type="InterPro" id="IPR050406">
    <property type="entry name" value="FGGY_Carb_Kinase"/>
</dbReference>
<dbReference type="RefSeq" id="WP_083163566.1">
    <property type="nucleotide sequence ID" value="NZ_CP016415.1"/>
</dbReference>
<keyword evidence="2 5" id="KW-0808">Transferase</keyword>
<dbReference type="InterPro" id="IPR043129">
    <property type="entry name" value="ATPase_NBD"/>
</dbReference>
<evidence type="ECO:0000259" key="4">
    <source>
        <dbReference type="Pfam" id="PF02782"/>
    </source>
</evidence>
<evidence type="ECO:0000256" key="2">
    <source>
        <dbReference type="ARBA" id="ARBA00022679"/>
    </source>
</evidence>
<dbReference type="EMBL" id="CP016415">
    <property type="protein sequence ID" value="ANU38141.1"/>
    <property type="molecule type" value="Genomic_DNA"/>
</dbReference>
<dbReference type="Gene3D" id="3.30.420.40">
    <property type="match status" value="1"/>
</dbReference>
<dbReference type="SUPFAM" id="SSF53067">
    <property type="entry name" value="Actin-like ATPase domain"/>
    <property type="match status" value="1"/>
</dbReference>
<dbReference type="InterPro" id="IPR018483">
    <property type="entry name" value="Carb_kinase_FGGY_CS"/>
</dbReference>
<dbReference type="Pfam" id="PF02782">
    <property type="entry name" value="FGGY_C"/>
    <property type="match status" value="1"/>
</dbReference>
<proteinExistence type="inferred from homology"/>
<reference evidence="5 6" key="1">
    <citation type="submission" date="2016-07" db="EMBL/GenBank/DDBJ databases">
        <title>Genome sequencing of Vibrio scophthalmi strain VS-05, an isolated from Paralichthys olivaceus.</title>
        <authorList>
            <person name="Han H.-J."/>
        </authorList>
    </citation>
    <scope>NUCLEOTIDE SEQUENCE [LARGE SCALE GENOMIC DNA]</scope>
    <source>
        <strain evidence="5 6">VS-05</strain>
    </source>
</reference>
<gene>
    <name evidence="5" type="ORF">VSVS05_03103</name>
</gene>
<dbReference type="Proteomes" id="UP000092528">
    <property type="component" value="Chromosome 2"/>
</dbReference>
<comment type="similarity">
    <text evidence="1">Belongs to the FGGY kinase family.</text>
</comment>
<dbReference type="InterPro" id="IPR018485">
    <property type="entry name" value="FGGY_C"/>
</dbReference>
<dbReference type="PATRIC" id="fig|45658.7.peg.3038"/>
<evidence type="ECO:0000256" key="1">
    <source>
        <dbReference type="ARBA" id="ARBA00009156"/>
    </source>
</evidence>
<dbReference type="PANTHER" id="PTHR43095:SF5">
    <property type="entry name" value="XYLULOSE KINASE"/>
    <property type="match status" value="1"/>
</dbReference>